<dbReference type="EMBL" id="CAJNJA010081863">
    <property type="protein sequence ID" value="CAE7930946.1"/>
    <property type="molecule type" value="Genomic_DNA"/>
</dbReference>
<evidence type="ECO:0000313" key="2">
    <source>
        <dbReference type="Proteomes" id="UP000601435"/>
    </source>
</evidence>
<sequence length="68" mass="7667">MAGVTSLPAQHLRMHSSHLEVLTYEGGFHAETFMQWEWDDYLMRTAAQGAFVNKASSYDLGFKAELVS</sequence>
<gene>
    <name evidence="1" type="ORF">SNEC2469_LOCUS32391</name>
</gene>
<name>A0A813BX38_9DINO</name>
<accession>A0A813BX38</accession>
<dbReference type="AlphaFoldDB" id="A0A813BX38"/>
<reference evidence="1" key="1">
    <citation type="submission" date="2021-02" db="EMBL/GenBank/DDBJ databases">
        <authorList>
            <person name="Dougan E. K."/>
            <person name="Rhodes N."/>
            <person name="Thang M."/>
            <person name="Chan C."/>
        </authorList>
    </citation>
    <scope>NUCLEOTIDE SEQUENCE</scope>
</reference>
<protein>
    <submittedName>
        <fullName evidence="1">Uncharacterized protein</fullName>
    </submittedName>
</protein>
<organism evidence="1 2">
    <name type="scientific">Symbiodinium necroappetens</name>
    <dbReference type="NCBI Taxonomy" id="1628268"/>
    <lineage>
        <taxon>Eukaryota</taxon>
        <taxon>Sar</taxon>
        <taxon>Alveolata</taxon>
        <taxon>Dinophyceae</taxon>
        <taxon>Suessiales</taxon>
        <taxon>Symbiodiniaceae</taxon>
        <taxon>Symbiodinium</taxon>
    </lineage>
</organism>
<evidence type="ECO:0000313" key="1">
    <source>
        <dbReference type="EMBL" id="CAE7930946.1"/>
    </source>
</evidence>
<keyword evidence="2" id="KW-1185">Reference proteome</keyword>
<feature type="non-terminal residue" evidence="1">
    <location>
        <position position="1"/>
    </location>
</feature>
<proteinExistence type="predicted"/>
<dbReference type="Proteomes" id="UP000601435">
    <property type="component" value="Unassembled WGS sequence"/>
</dbReference>
<comment type="caution">
    <text evidence="1">The sequence shown here is derived from an EMBL/GenBank/DDBJ whole genome shotgun (WGS) entry which is preliminary data.</text>
</comment>